<comment type="caution">
    <text evidence="1">The sequence shown here is derived from an EMBL/GenBank/DDBJ whole genome shotgun (WGS) entry which is preliminary data.</text>
</comment>
<feature type="non-terminal residue" evidence="1">
    <location>
        <position position="64"/>
    </location>
</feature>
<evidence type="ECO:0000313" key="1">
    <source>
        <dbReference type="EMBL" id="MCI22717.1"/>
    </source>
</evidence>
<sequence length="64" mass="6900">MGETPAVLFRVGDVGKIGPNFINCLRLLLLYYFEPGTFVGCFKESVSKLIGSLEVSSGKGILSM</sequence>
<evidence type="ECO:0000313" key="2">
    <source>
        <dbReference type="Proteomes" id="UP000265520"/>
    </source>
</evidence>
<reference evidence="1 2" key="1">
    <citation type="journal article" date="2018" name="Front. Plant Sci.">
        <title>Red Clover (Trifolium pratense) and Zigzag Clover (T. medium) - A Picture of Genomic Similarities and Differences.</title>
        <authorList>
            <person name="Dluhosova J."/>
            <person name="Istvanek J."/>
            <person name="Nedelnik J."/>
            <person name="Repkova J."/>
        </authorList>
    </citation>
    <scope>NUCLEOTIDE SEQUENCE [LARGE SCALE GENOMIC DNA]</scope>
    <source>
        <strain evidence="2">cv. 10/8</strain>
        <tissue evidence="1">Leaf</tissue>
    </source>
</reference>
<accession>A0A392QFR8</accession>
<dbReference type="AlphaFoldDB" id="A0A392QFR8"/>
<dbReference type="EMBL" id="LXQA010131954">
    <property type="protein sequence ID" value="MCI22717.1"/>
    <property type="molecule type" value="Genomic_DNA"/>
</dbReference>
<dbReference type="Proteomes" id="UP000265520">
    <property type="component" value="Unassembled WGS sequence"/>
</dbReference>
<keyword evidence="2" id="KW-1185">Reference proteome</keyword>
<protein>
    <submittedName>
        <fullName evidence="1">Uncharacterized protein</fullName>
    </submittedName>
</protein>
<organism evidence="1 2">
    <name type="scientific">Trifolium medium</name>
    <dbReference type="NCBI Taxonomy" id="97028"/>
    <lineage>
        <taxon>Eukaryota</taxon>
        <taxon>Viridiplantae</taxon>
        <taxon>Streptophyta</taxon>
        <taxon>Embryophyta</taxon>
        <taxon>Tracheophyta</taxon>
        <taxon>Spermatophyta</taxon>
        <taxon>Magnoliopsida</taxon>
        <taxon>eudicotyledons</taxon>
        <taxon>Gunneridae</taxon>
        <taxon>Pentapetalae</taxon>
        <taxon>rosids</taxon>
        <taxon>fabids</taxon>
        <taxon>Fabales</taxon>
        <taxon>Fabaceae</taxon>
        <taxon>Papilionoideae</taxon>
        <taxon>50 kb inversion clade</taxon>
        <taxon>NPAAA clade</taxon>
        <taxon>Hologalegina</taxon>
        <taxon>IRL clade</taxon>
        <taxon>Trifolieae</taxon>
        <taxon>Trifolium</taxon>
    </lineage>
</organism>
<proteinExistence type="predicted"/>
<name>A0A392QFR8_9FABA</name>